<evidence type="ECO:0000259" key="1">
    <source>
        <dbReference type="PROSITE" id="PS50940"/>
    </source>
</evidence>
<sequence length="92" mass="10838">MWFLLIFFILLKILVFCKMTNLQKNLHADKMCPKGYHGLVPDPYDCAEYIQCPAQNKFFCPNQYQFDLEQQKCVPIDLKNGCIAQKYNNLLL</sequence>
<dbReference type="SMART" id="SM00494">
    <property type="entry name" value="ChtBD2"/>
    <property type="match status" value="1"/>
</dbReference>
<dbReference type="SUPFAM" id="SSF57625">
    <property type="entry name" value="Invertebrate chitin-binding proteins"/>
    <property type="match status" value="1"/>
</dbReference>
<name>A0A161CCX1_9ABAC</name>
<dbReference type="EMBL" id="KR011717">
    <property type="protein sequence ID" value="AKR17281.1"/>
    <property type="molecule type" value="Genomic_DNA"/>
</dbReference>
<organism evidence="2 3">
    <name type="scientific">Urbanus proteus nucleopolyhedrovirus</name>
    <dbReference type="NCBI Taxonomy" id="1675866"/>
    <lineage>
        <taxon>Viruses</taxon>
        <taxon>Viruses incertae sedis</taxon>
        <taxon>Naldaviricetes</taxon>
        <taxon>Lefavirales</taxon>
        <taxon>Baculoviridae</taxon>
        <taxon>Alphabaculovirus</taxon>
        <taxon>Alphabaculovirus urprotei</taxon>
    </lineage>
</organism>
<dbReference type="RefSeq" id="YP_009249995.1">
    <property type="nucleotide sequence ID" value="NC_029997.2"/>
</dbReference>
<dbReference type="KEGG" id="vg:27429820"/>
<dbReference type="InterPro" id="IPR002557">
    <property type="entry name" value="Chitin-bd_dom"/>
</dbReference>
<gene>
    <name evidence="2" type="primary">chtBD2</name>
</gene>
<feature type="domain" description="Chitin-binding type-2" evidence="1">
    <location>
        <begin position="29"/>
        <end position="84"/>
    </location>
</feature>
<dbReference type="OrthoDB" id="24819at10239"/>
<dbReference type="InterPro" id="IPR036508">
    <property type="entry name" value="Chitin-bd_dom_sf"/>
</dbReference>
<proteinExistence type="predicted"/>
<protein>
    <submittedName>
        <fullName evidence="2">ChtBD2</fullName>
    </submittedName>
</protein>
<dbReference type="PROSITE" id="PS50940">
    <property type="entry name" value="CHIT_BIND_II"/>
    <property type="match status" value="1"/>
</dbReference>
<dbReference type="GeneID" id="27429820"/>
<evidence type="ECO:0000313" key="2">
    <source>
        <dbReference type="EMBL" id="AKR17281.1"/>
    </source>
</evidence>
<dbReference type="Pfam" id="PF01607">
    <property type="entry name" value="CBM_14"/>
    <property type="match status" value="1"/>
</dbReference>
<dbReference type="Proteomes" id="UP000201861">
    <property type="component" value="Segment"/>
</dbReference>
<keyword evidence="3" id="KW-1185">Reference proteome</keyword>
<dbReference type="GO" id="GO:0005576">
    <property type="term" value="C:extracellular region"/>
    <property type="evidence" value="ECO:0007669"/>
    <property type="project" value="InterPro"/>
</dbReference>
<accession>A0A161CCX1</accession>
<dbReference type="GO" id="GO:0008061">
    <property type="term" value="F:chitin binding"/>
    <property type="evidence" value="ECO:0007669"/>
    <property type="project" value="InterPro"/>
</dbReference>
<evidence type="ECO:0000313" key="3">
    <source>
        <dbReference type="Proteomes" id="UP000201861"/>
    </source>
</evidence>
<reference evidence="2" key="1">
    <citation type="submission" date="2017-04" db="EMBL/GenBank/DDBJ databases">
        <title>Complete genome sequence of Urbanus proteus nucleopolyhedrovirus (UrprNPV).</title>
        <authorList>
            <person name="Santos E.R."/>
            <person name="Melo F.L."/>
            <person name="Sosa-Gomez D.R."/>
            <person name="Ribeiro B.M."/>
            <person name="Ardisson-Araujo D.M.P."/>
        </authorList>
    </citation>
    <scope>NUCLEOTIDE SEQUENCE [LARGE SCALE GENOMIC DNA]</scope>
    <source>
        <strain evidence="2">Southern Brazil</strain>
    </source>
</reference>